<keyword evidence="1" id="KW-0732">Signal</keyword>
<dbReference type="EMBL" id="MFEH01000001">
    <property type="protein sequence ID" value="OGE74297.1"/>
    <property type="molecule type" value="Genomic_DNA"/>
</dbReference>
<name>A0A1F5N9F0_9BACT</name>
<dbReference type="PROSITE" id="PS00018">
    <property type="entry name" value="EF_HAND_1"/>
    <property type="match status" value="1"/>
</dbReference>
<dbReference type="Proteomes" id="UP000177610">
    <property type="component" value="Unassembled WGS sequence"/>
</dbReference>
<organism evidence="2 3">
    <name type="scientific">Candidatus Doudnabacteria bacterium RIFCSPHIGHO2_01_FULL_41_86</name>
    <dbReference type="NCBI Taxonomy" id="1817821"/>
    <lineage>
        <taxon>Bacteria</taxon>
        <taxon>Candidatus Doudnaibacteriota</taxon>
    </lineage>
</organism>
<feature type="signal peptide" evidence="1">
    <location>
        <begin position="1"/>
        <end position="30"/>
    </location>
</feature>
<evidence type="ECO:0000313" key="2">
    <source>
        <dbReference type="EMBL" id="OGE74297.1"/>
    </source>
</evidence>
<gene>
    <name evidence="2" type="ORF">A2717_01995</name>
</gene>
<accession>A0A1F5N9F0</accession>
<reference evidence="2 3" key="1">
    <citation type="journal article" date="2016" name="Nat. Commun.">
        <title>Thousands of microbial genomes shed light on interconnected biogeochemical processes in an aquifer system.</title>
        <authorList>
            <person name="Anantharaman K."/>
            <person name="Brown C.T."/>
            <person name="Hug L.A."/>
            <person name="Sharon I."/>
            <person name="Castelle C.J."/>
            <person name="Probst A.J."/>
            <person name="Thomas B.C."/>
            <person name="Singh A."/>
            <person name="Wilkins M.J."/>
            <person name="Karaoz U."/>
            <person name="Brodie E.L."/>
            <person name="Williams K.H."/>
            <person name="Hubbard S.S."/>
            <person name="Banfield J.F."/>
        </authorList>
    </citation>
    <scope>NUCLEOTIDE SEQUENCE [LARGE SCALE GENOMIC DNA]</scope>
</reference>
<dbReference type="AlphaFoldDB" id="A0A1F5N9F0"/>
<dbReference type="STRING" id="1817821.A2717_01995"/>
<sequence length="317" mass="35304">MLTAQNRGGVTVKKLVLLVLLTTAVGTAHAQLIQPRTITNIEDLSRIGAEMPTNTETYDVYKVGGRYQIYYFQVSSFSTMLDYLGRVLLWSDLQTTQLKGLGDGVINQLDDYNHDGKLDEKDVLYAVLVIWGARGQAAGVTYDLAHTMKAFNAYLAAGRTLQVSMSRAERSFLSDLERFGLIKEISGQYEVLKPASIVMVQPLNFFRDLDPKSVILHELNHAVVFQEPRFRQAVAEIWKTMLPAEQAAIKERLGRIGLNVENFELLTEEFAAYAEEGFTDSVLNSFGELNLIVPSATLTRLQGAVVQALKTFNAFGQ</sequence>
<proteinExistence type="predicted"/>
<protein>
    <submittedName>
        <fullName evidence="2">Uncharacterized protein</fullName>
    </submittedName>
</protein>
<evidence type="ECO:0000256" key="1">
    <source>
        <dbReference type="SAM" id="SignalP"/>
    </source>
</evidence>
<evidence type="ECO:0000313" key="3">
    <source>
        <dbReference type="Proteomes" id="UP000177610"/>
    </source>
</evidence>
<dbReference type="InterPro" id="IPR018247">
    <property type="entry name" value="EF_Hand_1_Ca_BS"/>
</dbReference>
<comment type="caution">
    <text evidence="2">The sequence shown here is derived from an EMBL/GenBank/DDBJ whole genome shotgun (WGS) entry which is preliminary data.</text>
</comment>
<feature type="chain" id="PRO_5009520122" evidence="1">
    <location>
        <begin position="31"/>
        <end position="317"/>
    </location>
</feature>